<evidence type="ECO:0000313" key="4">
    <source>
        <dbReference type="Proteomes" id="UP001193081"/>
    </source>
</evidence>
<dbReference type="SUPFAM" id="SSF142338">
    <property type="entry name" value="CofD-like"/>
    <property type="match status" value="1"/>
</dbReference>
<dbReference type="GO" id="GO:0043743">
    <property type="term" value="F:LPPG:FO 2-phospho-L-lactate transferase activity"/>
    <property type="evidence" value="ECO:0007669"/>
    <property type="project" value="UniProtKB-EC"/>
</dbReference>
<evidence type="ECO:0000256" key="2">
    <source>
        <dbReference type="ARBA" id="ARBA00022842"/>
    </source>
</evidence>
<dbReference type="Proteomes" id="UP001193081">
    <property type="component" value="Unassembled WGS sequence"/>
</dbReference>
<reference evidence="3 4" key="1">
    <citation type="submission" date="2021-03" db="EMBL/GenBank/DDBJ databases">
        <authorList>
            <person name="Grouzdev D.S."/>
        </authorList>
    </citation>
    <scope>NUCLEOTIDE SEQUENCE [LARGE SCALE GENOMIC DNA]</scope>
    <source>
        <strain evidence="3 4">M50-1</strain>
    </source>
</reference>
<dbReference type="CDD" id="cd07186">
    <property type="entry name" value="CofD_like"/>
    <property type="match status" value="1"/>
</dbReference>
<protein>
    <submittedName>
        <fullName evidence="3">2-phospho-L-lactate transferase</fullName>
        <ecNumber evidence="3">2.7.8.28</ecNumber>
    </submittedName>
</protein>
<dbReference type="RefSeq" id="WP_135478048.1">
    <property type="nucleotide sequence ID" value="NZ_SIJK02000014.1"/>
</dbReference>
<organism evidence="3 4">
    <name type="scientific">Candidatus Chloroploca mongolica</name>
    <dbReference type="NCBI Taxonomy" id="2528176"/>
    <lineage>
        <taxon>Bacteria</taxon>
        <taxon>Bacillati</taxon>
        <taxon>Chloroflexota</taxon>
        <taxon>Chloroflexia</taxon>
        <taxon>Chloroflexales</taxon>
        <taxon>Chloroflexineae</taxon>
        <taxon>Oscillochloridaceae</taxon>
        <taxon>Candidatus Chloroploca</taxon>
    </lineage>
</organism>
<gene>
    <name evidence="3" type="ORF">EYB53_009985</name>
</gene>
<dbReference type="Pfam" id="PF01933">
    <property type="entry name" value="CofD"/>
    <property type="match status" value="1"/>
</dbReference>
<evidence type="ECO:0000256" key="1">
    <source>
        <dbReference type="ARBA" id="ARBA00022679"/>
    </source>
</evidence>
<evidence type="ECO:0000313" key="3">
    <source>
        <dbReference type="EMBL" id="MBP1466033.1"/>
    </source>
</evidence>
<dbReference type="InterPro" id="IPR002882">
    <property type="entry name" value="CofD"/>
</dbReference>
<dbReference type="NCBIfam" id="TIGR01819">
    <property type="entry name" value="F420_cofD"/>
    <property type="match status" value="1"/>
</dbReference>
<dbReference type="PANTHER" id="PTHR43007:SF1">
    <property type="entry name" value="2-PHOSPHO-L-LACTATE TRANSFERASE"/>
    <property type="match status" value="1"/>
</dbReference>
<sequence>MLTVLAGGVGAARFLEGVVQVVPPATVTAVVNTGDDFVLHGLVISPDLDIVTCTLADLIDREQGWGIAGDTDECMQWLGRLGGPTWFKLGDRDLALHIRRTALLSEGESLTAIADQFCQALGVAVKLLPMSDDPAPTHILTPVGEMHFEEYFVRRRAQDRVTGVRLHAAGRALPSPDALAACAEAEAILIAPSNPVVSVGPIVSLPGMREAIRSARVPVVAVSPIVGGAAIKGPAAPLMQAMGMEVSALGVARAYADLIDGIVIDQVDADLAPAIAALGLQVAVTDTIMRGPAEKAHLAAVTLALADQVRQARHGPAPDANPGAG</sequence>
<dbReference type="Gene3D" id="3.40.50.10680">
    <property type="entry name" value="CofD-like domains"/>
    <property type="match status" value="1"/>
</dbReference>
<comment type="caution">
    <text evidence="3">The sequence shown here is derived from an EMBL/GenBank/DDBJ whole genome shotgun (WGS) entry which is preliminary data.</text>
</comment>
<dbReference type="InterPro" id="IPR010115">
    <property type="entry name" value="FbiA/CofD"/>
</dbReference>
<dbReference type="EMBL" id="SIJK02000014">
    <property type="protein sequence ID" value="MBP1466033.1"/>
    <property type="molecule type" value="Genomic_DNA"/>
</dbReference>
<proteinExistence type="inferred from homology"/>
<dbReference type="Gene3D" id="1.10.8.240">
    <property type="entry name" value="CofD-like domain"/>
    <property type="match status" value="1"/>
</dbReference>
<name>A0ABS4D9B8_9CHLR</name>
<keyword evidence="4" id="KW-1185">Reference proteome</keyword>
<dbReference type="EC" id="2.7.8.28" evidence="3"/>
<accession>A0ABS4D9B8</accession>
<dbReference type="InterPro" id="IPR038136">
    <property type="entry name" value="CofD-like_dom_sf"/>
</dbReference>
<keyword evidence="2" id="KW-0460">Magnesium</keyword>
<dbReference type="PANTHER" id="PTHR43007">
    <property type="entry name" value="2-PHOSPHO-L-LACTATE TRANSFERASE"/>
    <property type="match status" value="1"/>
</dbReference>
<keyword evidence="1 3" id="KW-0808">Transferase</keyword>
<dbReference type="HAMAP" id="MF_01257">
    <property type="entry name" value="CofD"/>
    <property type="match status" value="1"/>
</dbReference>